<dbReference type="InterPro" id="IPR013783">
    <property type="entry name" value="Ig-like_fold"/>
</dbReference>
<dbReference type="PROSITE" id="PS50835">
    <property type="entry name" value="IG_LIKE"/>
    <property type="match status" value="1"/>
</dbReference>
<dbReference type="Proteomes" id="UP000424527">
    <property type="component" value="Unassembled WGS sequence"/>
</dbReference>
<dbReference type="InterPro" id="IPR003599">
    <property type="entry name" value="Ig_sub"/>
</dbReference>
<protein>
    <recommendedName>
        <fullName evidence="3">Ig-like domain-containing protein</fullName>
    </recommendedName>
</protein>
<dbReference type="EMBL" id="REGW02000015">
    <property type="protein sequence ID" value="KAE8286007.1"/>
    <property type="molecule type" value="Genomic_DNA"/>
</dbReference>
<keyword evidence="5" id="KW-1185">Reference proteome</keyword>
<evidence type="ECO:0000256" key="2">
    <source>
        <dbReference type="SAM" id="Phobius"/>
    </source>
</evidence>
<dbReference type="SUPFAM" id="SSF48726">
    <property type="entry name" value="Immunoglobulin"/>
    <property type="match status" value="1"/>
</dbReference>
<keyword evidence="2" id="KW-1133">Transmembrane helix</keyword>
<dbReference type="SMART" id="SM00408">
    <property type="entry name" value="IGc2"/>
    <property type="match status" value="1"/>
</dbReference>
<proteinExistence type="predicted"/>
<keyword evidence="2" id="KW-0472">Membrane</keyword>
<reference evidence="4 5" key="1">
    <citation type="submission" date="2019-07" db="EMBL/GenBank/DDBJ databases">
        <title>Chromosome genome assembly for large yellow croaker.</title>
        <authorList>
            <person name="Xiao S."/>
        </authorList>
    </citation>
    <scope>NUCLEOTIDE SEQUENCE [LARGE SCALE GENOMIC DNA]</scope>
    <source>
        <strain evidence="4">JMULYC20181020</strain>
        <tissue evidence="4">Muscle</tissue>
    </source>
</reference>
<feature type="transmembrane region" description="Helical" evidence="2">
    <location>
        <begin position="51"/>
        <end position="71"/>
    </location>
</feature>
<feature type="transmembrane region" description="Helical" evidence="2">
    <location>
        <begin position="183"/>
        <end position="204"/>
    </location>
</feature>
<evidence type="ECO:0000313" key="5">
    <source>
        <dbReference type="Proteomes" id="UP000424527"/>
    </source>
</evidence>
<evidence type="ECO:0000313" key="4">
    <source>
        <dbReference type="EMBL" id="KAE8286007.1"/>
    </source>
</evidence>
<dbReference type="InterPro" id="IPR007110">
    <property type="entry name" value="Ig-like_dom"/>
</dbReference>
<dbReference type="InterPro" id="IPR036179">
    <property type="entry name" value="Ig-like_dom_sf"/>
</dbReference>
<gene>
    <name evidence="4" type="ORF">D5F01_LYC15687</name>
</gene>
<feature type="region of interest" description="Disordered" evidence="1">
    <location>
        <begin position="217"/>
        <end position="239"/>
    </location>
</feature>
<name>A0A6G0I3T5_LARCR</name>
<comment type="caution">
    <text evidence="4">The sequence shown here is derived from an EMBL/GenBank/DDBJ whole genome shotgun (WGS) entry which is preliminary data.</text>
</comment>
<dbReference type="SMART" id="SM00409">
    <property type="entry name" value="IG"/>
    <property type="match status" value="1"/>
</dbReference>
<dbReference type="Gene3D" id="2.60.40.10">
    <property type="entry name" value="Immunoglobulins"/>
    <property type="match status" value="1"/>
</dbReference>
<feature type="domain" description="Ig-like" evidence="3">
    <location>
        <begin position="85"/>
        <end position="176"/>
    </location>
</feature>
<evidence type="ECO:0000256" key="1">
    <source>
        <dbReference type="SAM" id="MobiDB-lite"/>
    </source>
</evidence>
<dbReference type="InterPro" id="IPR003598">
    <property type="entry name" value="Ig_sub2"/>
</dbReference>
<accession>A0A6G0I3T5</accession>
<evidence type="ECO:0000259" key="3">
    <source>
        <dbReference type="PROSITE" id="PS50835"/>
    </source>
</evidence>
<organism evidence="4 5">
    <name type="scientific">Larimichthys crocea</name>
    <name type="common">Large yellow croaker</name>
    <name type="synonym">Pseudosciaena crocea</name>
    <dbReference type="NCBI Taxonomy" id="215358"/>
    <lineage>
        <taxon>Eukaryota</taxon>
        <taxon>Metazoa</taxon>
        <taxon>Chordata</taxon>
        <taxon>Craniata</taxon>
        <taxon>Vertebrata</taxon>
        <taxon>Euteleostomi</taxon>
        <taxon>Actinopterygii</taxon>
        <taxon>Neopterygii</taxon>
        <taxon>Teleostei</taxon>
        <taxon>Neoteleostei</taxon>
        <taxon>Acanthomorphata</taxon>
        <taxon>Eupercaria</taxon>
        <taxon>Sciaenidae</taxon>
        <taxon>Larimichthys</taxon>
    </lineage>
</organism>
<dbReference type="Pfam" id="PF13895">
    <property type="entry name" value="Ig_2"/>
    <property type="match status" value="1"/>
</dbReference>
<keyword evidence="2" id="KW-0812">Transmembrane</keyword>
<dbReference type="AlphaFoldDB" id="A0A6G0I3T5"/>
<sequence>MNLHRYQSVFIGYARLSDAGSIRLGKAEQVVIQPCEETTSPQRMVMRQMSLYLLLGHLLIAGVGSVCVNVLCLKCNTTGQTPPVPASNLTNCKKEFKVHVNSSISEPNEGNDITLNCIHDLPNLNLTFEWMKNGEILKGKNTSTLFLKKVLQRHNGQYHCSVNSTCGHYESSPHVVDVKNNNLVLLVICGVGALVVVVIIGVVMKYKLKRDSARYKERMKQRGQDGQTATQPPYAPRES</sequence>